<sequence>MTVKRPITTMKYASHSYWVLLSGLAATASTYAQVDDAADVLAGRDSVPVLLATDDAEKDDVLNIDTQQTFDDWKESVKQRTGLDFGFDYTGLGLRADESLGKESAGSGSIRFFGSWALINTEGPNTGSLVFKVENRHAYGSVTPQDFGTEVGYVGLPGSVYTDQQWRGTHVYWQQDFCNGRGVSYVGWLDITDYADVYAMASPWTGFANIAFETGSGTYGAYPDGALGVMVGGFFTDHVYGIASIVDGNGDPTDLLKGFDSFFGDFDTLKIIELGYTSGPKRLFMDNAHITLWQIDEIESANNGYGVSVSFSKAIANAWMPFFRAGWARDGGSLYETAVSTGIGHTTDPGRNLLGVALNWNRPSEDTFGVKLDDQYLVEVFQRWQITEGLQLTPSLQLMQKPALNPDTDSIWVLGLRMRFAL</sequence>
<dbReference type="GO" id="GO:0008643">
    <property type="term" value="P:carbohydrate transport"/>
    <property type="evidence" value="ECO:0007669"/>
    <property type="project" value="InterPro"/>
</dbReference>
<feature type="signal peptide" evidence="2">
    <location>
        <begin position="1"/>
        <end position="32"/>
    </location>
</feature>
<accession>A0A1Q2M237</accession>
<dbReference type="Pfam" id="PF04966">
    <property type="entry name" value="OprB"/>
    <property type="match status" value="1"/>
</dbReference>
<dbReference type="AlphaFoldDB" id="A0A1Q2M237"/>
<evidence type="ECO:0000256" key="1">
    <source>
        <dbReference type="ARBA" id="ARBA00008769"/>
    </source>
</evidence>
<dbReference type="GO" id="GO:0015288">
    <property type="term" value="F:porin activity"/>
    <property type="evidence" value="ECO:0007669"/>
    <property type="project" value="InterPro"/>
</dbReference>
<dbReference type="GO" id="GO:0016020">
    <property type="term" value="C:membrane"/>
    <property type="evidence" value="ECO:0007669"/>
    <property type="project" value="InterPro"/>
</dbReference>
<evidence type="ECO:0000313" key="3">
    <source>
        <dbReference type="EMBL" id="AQQ66337.1"/>
    </source>
</evidence>
<dbReference type="InterPro" id="IPR007049">
    <property type="entry name" value="Carb-sel_porin_OprB"/>
</dbReference>
<dbReference type="Proteomes" id="UP000188219">
    <property type="component" value="Chromosome"/>
</dbReference>
<name>A0A1Q2M237_9GAMM</name>
<dbReference type="KEGG" id="maga:Mag101_00750"/>
<protein>
    <submittedName>
        <fullName evidence="3">Uncharacterized protein</fullName>
    </submittedName>
</protein>
<evidence type="ECO:0000313" key="4">
    <source>
        <dbReference type="Proteomes" id="UP000188219"/>
    </source>
</evidence>
<keyword evidence="4" id="KW-1185">Reference proteome</keyword>
<keyword evidence="2" id="KW-0732">Signal</keyword>
<dbReference type="STRING" id="260552.Mag101_00750"/>
<reference evidence="3" key="1">
    <citation type="submission" date="2017-02" db="EMBL/GenBank/DDBJ databases">
        <title>Genome of Microbulbifer agarilyticus GP101.</title>
        <authorList>
            <person name="Jung J."/>
            <person name="Bae S.S."/>
            <person name="Baek K."/>
        </authorList>
    </citation>
    <scope>NUCLEOTIDE SEQUENCE [LARGE SCALE GENOMIC DNA]</scope>
    <source>
        <strain evidence="3">GP101</strain>
    </source>
</reference>
<organism evidence="3 4">
    <name type="scientific">Microbulbifer agarilyticus</name>
    <dbReference type="NCBI Taxonomy" id="260552"/>
    <lineage>
        <taxon>Bacteria</taxon>
        <taxon>Pseudomonadati</taxon>
        <taxon>Pseudomonadota</taxon>
        <taxon>Gammaproteobacteria</taxon>
        <taxon>Cellvibrionales</taxon>
        <taxon>Microbulbiferaceae</taxon>
        <taxon>Microbulbifer</taxon>
    </lineage>
</organism>
<feature type="chain" id="PRO_5011831730" evidence="2">
    <location>
        <begin position="33"/>
        <end position="422"/>
    </location>
</feature>
<dbReference type="InterPro" id="IPR038673">
    <property type="entry name" value="OprB_sf"/>
</dbReference>
<proteinExistence type="inferred from homology"/>
<comment type="similarity">
    <text evidence="1 2">Belongs to the OprB family.</text>
</comment>
<dbReference type="OrthoDB" id="236886at2"/>
<gene>
    <name evidence="3" type="ORF">Mag101_00750</name>
</gene>
<dbReference type="RefSeq" id="WP_077399397.1">
    <property type="nucleotide sequence ID" value="NZ_CP019650.1"/>
</dbReference>
<dbReference type="Gene3D" id="2.40.160.180">
    <property type="entry name" value="Carbohydrate-selective porin OprB"/>
    <property type="match status" value="1"/>
</dbReference>
<evidence type="ECO:0000256" key="2">
    <source>
        <dbReference type="RuleBase" id="RU363072"/>
    </source>
</evidence>
<dbReference type="EMBL" id="CP019650">
    <property type="protein sequence ID" value="AQQ66337.1"/>
    <property type="molecule type" value="Genomic_DNA"/>
</dbReference>